<dbReference type="EMBL" id="CAADHB010000013">
    <property type="protein sequence ID" value="VFK78359.1"/>
    <property type="molecule type" value="Genomic_DNA"/>
</dbReference>
<evidence type="ECO:0000313" key="1">
    <source>
        <dbReference type="EMBL" id="VFK36882.1"/>
    </source>
</evidence>
<protein>
    <submittedName>
        <fullName evidence="1">Uncharacterized protein</fullName>
    </submittedName>
</protein>
<name>A0A450Y5T0_9GAMM</name>
<gene>
    <name evidence="2" type="ORF">BECKSD772D_GA0070982_10133</name>
    <name evidence="1" type="ORF">BECKSD772F_GA0070984_10073</name>
</gene>
<sequence>MSQQAGEKCDFPLRDTRMCRRFNVSEKRKTRANRRQNQGSPLSVLARSANIFQWSILEPNWIIENARNRKIAFFTMPQSGKVRSQVFWVGAFPHFDRSGKFSGPRVFRTG</sequence>
<proteinExistence type="predicted"/>
<accession>A0A450Y5T0</accession>
<organism evidence="1">
    <name type="scientific">Candidatus Kentrum sp. SD</name>
    <dbReference type="NCBI Taxonomy" id="2126332"/>
    <lineage>
        <taxon>Bacteria</taxon>
        <taxon>Pseudomonadati</taxon>
        <taxon>Pseudomonadota</taxon>
        <taxon>Gammaproteobacteria</taxon>
        <taxon>Candidatus Kentrum</taxon>
    </lineage>
</organism>
<dbReference type="EMBL" id="CAADFR010000007">
    <property type="protein sequence ID" value="VFK36882.1"/>
    <property type="molecule type" value="Genomic_DNA"/>
</dbReference>
<evidence type="ECO:0000313" key="2">
    <source>
        <dbReference type="EMBL" id="VFK78359.1"/>
    </source>
</evidence>
<reference evidence="1" key="1">
    <citation type="submission" date="2019-02" db="EMBL/GenBank/DDBJ databases">
        <authorList>
            <person name="Gruber-Vodicka R. H."/>
            <person name="Seah K. B. B."/>
        </authorList>
    </citation>
    <scope>NUCLEOTIDE SEQUENCE</scope>
    <source>
        <strain evidence="2">BECK_S127</strain>
        <strain evidence="1">BECK_S1321</strain>
    </source>
</reference>
<dbReference type="AlphaFoldDB" id="A0A450Y5T0"/>